<keyword evidence="3 8" id="KW-0812">Transmembrane</keyword>
<accession>A0A0C3B9L7</accession>
<comment type="subcellular location">
    <subcellularLocation>
        <location evidence="1">Membrane</location>
    </subcellularLocation>
</comment>
<dbReference type="Proteomes" id="UP000054097">
    <property type="component" value="Unassembled WGS sequence"/>
</dbReference>
<dbReference type="InterPro" id="IPR018825">
    <property type="entry name" value="DUF2427"/>
</dbReference>
<dbReference type="OrthoDB" id="4137487at2759"/>
<feature type="domain" description="Cytochrome b561" evidence="9">
    <location>
        <begin position="1"/>
        <end position="143"/>
    </location>
</feature>
<evidence type="ECO:0000256" key="7">
    <source>
        <dbReference type="SAM" id="MobiDB-lite"/>
    </source>
</evidence>
<dbReference type="CDD" id="cd08760">
    <property type="entry name" value="Cyt_b561_FRRS1_like"/>
    <property type="match status" value="1"/>
</dbReference>
<dbReference type="HOGENOM" id="CLU_597317_0_0_1"/>
<name>A0A0C3B9L7_SERVB</name>
<feature type="transmembrane region" description="Helical" evidence="8">
    <location>
        <begin position="266"/>
        <end position="288"/>
    </location>
</feature>
<dbReference type="PANTHER" id="PTHR31685:SF2">
    <property type="entry name" value="PROTEIN YTP1"/>
    <property type="match status" value="1"/>
</dbReference>
<evidence type="ECO:0000256" key="2">
    <source>
        <dbReference type="ARBA" id="ARBA00022448"/>
    </source>
</evidence>
<feature type="transmembrane region" description="Helical" evidence="8">
    <location>
        <begin position="227"/>
        <end position="246"/>
    </location>
</feature>
<evidence type="ECO:0000256" key="1">
    <source>
        <dbReference type="ARBA" id="ARBA00004370"/>
    </source>
</evidence>
<dbReference type="AlphaFoldDB" id="A0A0C3B9L7"/>
<evidence type="ECO:0000256" key="4">
    <source>
        <dbReference type="ARBA" id="ARBA00022982"/>
    </source>
</evidence>
<feature type="region of interest" description="Disordered" evidence="7">
    <location>
        <begin position="336"/>
        <end position="387"/>
    </location>
</feature>
<evidence type="ECO:0000313" key="11">
    <source>
        <dbReference type="Proteomes" id="UP000054097"/>
    </source>
</evidence>
<feature type="transmembrane region" description="Helical" evidence="8">
    <location>
        <begin position="156"/>
        <end position="174"/>
    </location>
</feature>
<evidence type="ECO:0000259" key="9">
    <source>
        <dbReference type="PROSITE" id="PS50939"/>
    </source>
</evidence>
<feature type="transmembrane region" description="Helical" evidence="8">
    <location>
        <begin position="83"/>
        <end position="104"/>
    </location>
</feature>
<organism evidence="10 11">
    <name type="scientific">Serendipita vermifera MAFF 305830</name>
    <dbReference type="NCBI Taxonomy" id="933852"/>
    <lineage>
        <taxon>Eukaryota</taxon>
        <taxon>Fungi</taxon>
        <taxon>Dikarya</taxon>
        <taxon>Basidiomycota</taxon>
        <taxon>Agaricomycotina</taxon>
        <taxon>Agaricomycetes</taxon>
        <taxon>Sebacinales</taxon>
        <taxon>Serendipitaceae</taxon>
        <taxon>Serendipita</taxon>
    </lineage>
</organism>
<proteinExistence type="predicted"/>
<evidence type="ECO:0000313" key="10">
    <source>
        <dbReference type="EMBL" id="KIM33520.1"/>
    </source>
</evidence>
<sequence>MIFGFSRARWHVPLQATGLLLTIGGYVLGHKHGGRTFPASLHGLLASIILALIVSQSVIGTYLKLHINEGTSFRRWMVFAHRLVGMSYIPFGWTQVLLGMLVLANICPVQDDASFTSLAQCAQPYFTGTFIMQYGLYSYLLHLILPRWKGQSPETWDSLILCLIGGLYAPFHQWRLDQTWLGLLLFLGGGIVSFVLSRNGRRTPMPAIVLIGVGIMEMFKSRRNDRGALSLSFGGLLALSGILRALEITLTTKRRASSQTKTPNHITGGTNWSAAVSITLLSAGLVYATSSENLLSFTGIGATNSLTYISFMLGLILALGGFVLLLGHLFRTSGRNANQPTEVHDDEQRGKFVVDDESDDEETSLRGGEAYELQGPARAEDSDDEIR</sequence>
<gene>
    <name evidence="10" type="ORF">M408DRAFT_326213</name>
</gene>
<dbReference type="Pfam" id="PF10348">
    <property type="entry name" value="DUF2427"/>
    <property type="match status" value="1"/>
</dbReference>
<reference evidence="10 11" key="1">
    <citation type="submission" date="2014-04" db="EMBL/GenBank/DDBJ databases">
        <authorList>
            <consortium name="DOE Joint Genome Institute"/>
            <person name="Kuo A."/>
            <person name="Zuccaro A."/>
            <person name="Kohler A."/>
            <person name="Nagy L.G."/>
            <person name="Floudas D."/>
            <person name="Copeland A."/>
            <person name="Barry K.W."/>
            <person name="Cichocki N."/>
            <person name="Veneault-Fourrey C."/>
            <person name="LaButti K."/>
            <person name="Lindquist E.A."/>
            <person name="Lipzen A."/>
            <person name="Lundell T."/>
            <person name="Morin E."/>
            <person name="Murat C."/>
            <person name="Sun H."/>
            <person name="Tunlid A."/>
            <person name="Henrissat B."/>
            <person name="Grigoriev I.V."/>
            <person name="Hibbett D.S."/>
            <person name="Martin F."/>
            <person name="Nordberg H.P."/>
            <person name="Cantor M.N."/>
            <person name="Hua S.X."/>
        </authorList>
    </citation>
    <scope>NUCLEOTIDE SEQUENCE [LARGE SCALE GENOMIC DNA]</scope>
    <source>
        <strain evidence="10 11">MAFF 305830</strain>
    </source>
</reference>
<evidence type="ECO:0000256" key="8">
    <source>
        <dbReference type="SAM" id="Phobius"/>
    </source>
</evidence>
<evidence type="ECO:0000256" key="6">
    <source>
        <dbReference type="ARBA" id="ARBA00023136"/>
    </source>
</evidence>
<dbReference type="PANTHER" id="PTHR31685">
    <property type="entry name" value="INTEGRAL MEMBRANE PROTEIN (AFU_ORTHOLOGUE AFUA_6G12730)-RELATED"/>
    <property type="match status" value="1"/>
</dbReference>
<feature type="transmembrane region" description="Helical" evidence="8">
    <location>
        <begin position="308"/>
        <end position="330"/>
    </location>
</feature>
<feature type="transmembrane region" description="Helical" evidence="8">
    <location>
        <begin position="124"/>
        <end position="144"/>
    </location>
</feature>
<feature type="transmembrane region" description="Helical" evidence="8">
    <location>
        <begin position="41"/>
        <end position="63"/>
    </location>
</feature>
<reference evidence="11" key="2">
    <citation type="submission" date="2015-01" db="EMBL/GenBank/DDBJ databases">
        <title>Evolutionary Origins and Diversification of the Mycorrhizal Mutualists.</title>
        <authorList>
            <consortium name="DOE Joint Genome Institute"/>
            <consortium name="Mycorrhizal Genomics Consortium"/>
            <person name="Kohler A."/>
            <person name="Kuo A."/>
            <person name="Nagy L.G."/>
            <person name="Floudas D."/>
            <person name="Copeland A."/>
            <person name="Barry K.W."/>
            <person name="Cichocki N."/>
            <person name="Veneault-Fourrey C."/>
            <person name="LaButti K."/>
            <person name="Lindquist E.A."/>
            <person name="Lipzen A."/>
            <person name="Lundell T."/>
            <person name="Morin E."/>
            <person name="Murat C."/>
            <person name="Riley R."/>
            <person name="Ohm R."/>
            <person name="Sun H."/>
            <person name="Tunlid A."/>
            <person name="Henrissat B."/>
            <person name="Grigoriev I.V."/>
            <person name="Hibbett D.S."/>
            <person name="Martin F."/>
        </authorList>
    </citation>
    <scope>NUCLEOTIDE SEQUENCE [LARGE SCALE GENOMIC DNA]</scope>
    <source>
        <strain evidence="11">MAFF 305830</strain>
    </source>
</reference>
<keyword evidence="11" id="KW-1185">Reference proteome</keyword>
<evidence type="ECO:0000256" key="3">
    <source>
        <dbReference type="ARBA" id="ARBA00022692"/>
    </source>
</evidence>
<protein>
    <recommendedName>
        <fullName evidence="9">Cytochrome b561 domain-containing protein</fullName>
    </recommendedName>
</protein>
<dbReference type="Gene3D" id="1.20.120.1770">
    <property type="match status" value="1"/>
</dbReference>
<evidence type="ECO:0000256" key="5">
    <source>
        <dbReference type="ARBA" id="ARBA00022989"/>
    </source>
</evidence>
<dbReference type="STRING" id="933852.A0A0C3B9L7"/>
<keyword evidence="6 8" id="KW-0472">Membrane</keyword>
<keyword evidence="4" id="KW-0249">Electron transport</keyword>
<dbReference type="InterPro" id="IPR006593">
    <property type="entry name" value="Cyt_b561/ferric_Rdtase_TM"/>
</dbReference>
<dbReference type="PROSITE" id="PS50939">
    <property type="entry name" value="CYTOCHROME_B561"/>
    <property type="match status" value="1"/>
</dbReference>
<feature type="transmembrane region" description="Helical" evidence="8">
    <location>
        <begin position="180"/>
        <end position="197"/>
    </location>
</feature>
<dbReference type="GO" id="GO:0016020">
    <property type="term" value="C:membrane"/>
    <property type="evidence" value="ECO:0007669"/>
    <property type="project" value="UniProtKB-SubCell"/>
</dbReference>
<keyword evidence="5 8" id="KW-1133">Transmembrane helix</keyword>
<keyword evidence="2" id="KW-0813">Transport</keyword>
<dbReference type="EMBL" id="KN824278">
    <property type="protein sequence ID" value="KIM33520.1"/>
    <property type="molecule type" value="Genomic_DNA"/>
</dbReference>
<feature type="transmembrane region" description="Helical" evidence="8">
    <location>
        <begin position="12"/>
        <end position="29"/>
    </location>
</feature>
<feature type="compositionally biased region" description="Basic and acidic residues" evidence="7">
    <location>
        <begin position="342"/>
        <end position="354"/>
    </location>
</feature>